<feature type="compositionally biased region" description="Polar residues" evidence="4">
    <location>
        <begin position="664"/>
        <end position="676"/>
    </location>
</feature>
<dbReference type="InterPro" id="IPR029030">
    <property type="entry name" value="Caspase-like_dom_sf"/>
</dbReference>
<name>A0A9P5PCT7_9AGAR</name>
<dbReference type="AlphaFoldDB" id="A0A9P5PCT7"/>
<dbReference type="PANTHER" id="PTHR48104:SF30">
    <property type="entry name" value="METACASPASE-1"/>
    <property type="match status" value="1"/>
</dbReference>
<dbReference type="EMBL" id="JADNRY010000281">
    <property type="protein sequence ID" value="KAF9059755.1"/>
    <property type="molecule type" value="Genomic_DNA"/>
</dbReference>
<protein>
    <recommendedName>
        <fullName evidence="5">Peptidase C14 caspase domain-containing protein</fullName>
    </recommendedName>
</protein>
<keyword evidence="3" id="KW-0788">Thiol protease</keyword>
<dbReference type="InterPro" id="IPR050452">
    <property type="entry name" value="Metacaspase"/>
</dbReference>
<dbReference type="Pfam" id="PF00656">
    <property type="entry name" value="Peptidase_C14"/>
    <property type="match status" value="1"/>
</dbReference>
<keyword evidence="3" id="KW-0645">Protease</keyword>
<evidence type="ECO:0000259" key="5">
    <source>
        <dbReference type="Pfam" id="PF00656"/>
    </source>
</evidence>
<evidence type="ECO:0000256" key="4">
    <source>
        <dbReference type="SAM" id="MobiDB-lite"/>
    </source>
</evidence>
<proteinExistence type="inferred from homology"/>
<evidence type="ECO:0000313" key="7">
    <source>
        <dbReference type="Proteomes" id="UP000772434"/>
    </source>
</evidence>
<dbReference type="PANTHER" id="PTHR48104">
    <property type="entry name" value="METACASPASE-4"/>
    <property type="match status" value="1"/>
</dbReference>
<evidence type="ECO:0000313" key="6">
    <source>
        <dbReference type="EMBL" id="KAF9059755.1"/>
    </source>
</evidence>
<reference evidence="6" key="1">
    <citation type="submission" date="2020-11" db="EMBL/GenBank/DDBJ databases">
        <authorList>
            <consortium name="DOE Joint Genome Institute"/>
            <person name="Ahrendt S."/>
            <person name="Riley R."/>
            <person name="Andreopoulos W."/>
            <person name="Labutti K."/>
            <person name="Pangilinan J."/>
            <person name="Ruiz-Duenas F.J."/>
            <person name="Barrasa J.M."/>
            <person name="Sanchez-Garcia M."/>
            <person name="Camarero S."/>
            <person name="Miyauchi S."/>
            <person name="Serrano A."/>
            <person name="Linde D."/>
            <person name="Babiker R."/>
            <person name="Drula E."/>
            <person name="Ayuso-Fernandez I."/>
            <person name="Pacheco R."/>
            <person name="Padilla G."/>
            <person name="Ferreira P."/>
            <person name="Barriuso J."/>
            <person name="Kellner H."/>
            <person name="Castanera R."/>
            <person name="Alfaro M."/>
            <person name="Ramirez L."/>
            <person name="Pisabarro A.G."/>
            <person name="Kuo A."/>
            <person name="Tritt A."/>
            <person name="Lipzen A."/>
            <person name="He G."/>
            <person name="Yan M."/>
            <person name="Ng V."/>
            <person name="Cullen D."/>
            <person name="Martin F."/>
            <person name="Rosso M.-N."/>
            <person name="Henrissat B."/>
            <person name="Hibbett D."/>
            <person name="Martinez A.T."/>
            <person name="Grigoriev I.V."/>
        </authorList>
    </citation>
    <scope>NUCLEOTIDE SEQUENCE</scope>
    <source>
        <strain evidence="6">AH 40177</strain>
    </source>
</reference>
<keyword evidence="7" id="KW-1185">Reference proteome</keyword>
<dbReference type="InterPro" id="IPR011600">
    <property type="entry name" value="Pept_C14_caspase"/>
</dbReference>
<sequence length="699" mass="77886">MSTAAIHAIIVGIDQYPDYPPLSNSVRDTRRMSDILIKLGADKKNITLLTDSRATKDGILQELQSLPARVKRNDPIVFFFSGYAASATNDQSEEQPSSRVGVLCPYDISKNGGISDKALLQAFDLLSQSCGNNITVLLDCGGDCFGWDMPVSCVVVFPNKATEDEKGGIFTSAIISVLDGQVGQFQSITMTVEAFSKRIESIAVSSRDDAETVVHCIGVNVDRPLFNSEAPKAHYALIPGYTSKDGKIIIRVGAAHDVHIGDMYMIFGRNIIVEDDFDRLPGKLCVVSLEPDDVTSVVSLVGESGNEAPRNVPPFFYVVEEHCDASNLHINAIGEANQILDNISGWVKGSEESANITLMKQRDNVRFMWNGLSTDRKLRRRNWDATIDSEASLASLQRHVRRAARFNRYLAAPSPLNSPVLEKLRFLLHKIDTDKEKWARTGENMLEGKYNVDLTLSEKEKIKGPYCLTICNDNGFAVWPYVFMCDPEGFVILPWYVPPRGALTPPLASKEELTIGLEDNADDLLFQYRKNQDYDVLYLKIFVTKEKTDFSFIRQWFAAKNEEKLRDYSSSTVYSHDHRLEAQSHIDSTFTEESSPIKTKPKIAGWASVCATILVTYETKGKGESKLEVLGVDEEARSSQDTASVNKDGKEKEGSTLEEAYVTQEVNDSNQSSAPQQKDHKTKKRESGIQKLWSKLANR</sequence>
<dbReference type="GO" id="GO:0006915">
    <property type="term" value="P:apoptotic process"/>
    <property type="evidence" value="ECO:0007669"/>
    <property type="project" value="UniProtKB-KW"/>
</dbReference>
<dbReference type="OrthoDB" id="10255174at2759"/>
<feature type="region of interest" description="Disordered" evidence="4">
    <location>
        <begin position="633"/>
        <end position="699"/>
    </location>
</feature>
<dbReference type="SUPFAM" id="SSF52129">
    <property type="entry name" value="Caspase-like"/>
    <property type="match status" value="1"/>
</dbReference>
<gene>
    <name evidence="6" type="ORF">BDP27DRAFT_451020</name>
</gene>
<keyword evidence="3" id="KW-0378">Hydrolase</keyword>
<keyword evidence="2" id="KW-0053">Apoptosis</keyword>
<dbReference type="Gene3D" id="3.40.50.1460">
    <property type="match status" value="1"/>
</dbReference>
<comment type="caution">
    <text evidence="6">The sequence shown here is derived from an EMBL/GenBank/DDBJ whole genome shotgun (WGS) entry which is preliminary data.</text>
</comment>
<comment type="similarity">
    <text evidence="1">Belongs to the peptidase C14B family.</text>
</comment>
<feature type="domain" description="Peptidase C14 caspase" evidence="5">
    <location>
        <begin position="7"/>
        <end position="122"/>
    </location>
</feature>
<dbReference type="Proteomes" id="UP000772434">
    <property type="component" value="Unassembled WGS sequence"/>
</dbReference>
<organism evidence="6 7">
    <name type="scientific">Rhodocollybia butyracea</name>
    <dbReference type="NCBI Taxonomy" id="206335"/>
    <lineage>
        <taxon>Eukaryota</taxon>
        <taxon>Fungi</taxon>
        <taxon>Dikarya</taxon>
        <taxon>Basidiomycota</taxon>
        <taxon>Agaricomycotina</taxon>
        <taxon>Agaricomycetes</taxon>
        <taxon>Agaricomycetidae</taxon>
        <taxon>Agaricales</taxon>
        <taxon>Marasmiineae</taxon>
        <taxon>Omphalotaceae</taxon>
        <taxon>Rhodocollybia</taxon>
    </lineage>
</organism>
<accession>A0A9P5PCT7</accession>
<evidence type="ECO:0000256" key="3">
    <source>
        <dbReference type="ARBA" id="ARBA00022807"/>
    </source>
</evidence>
<evidence type="ECO:0000256" key="1">
    <source>
        <dbReference type="ARBA" id="ARBA00009005"/>
    </source>
</evidence>
<dbReference type="GO" id="GO:0004197">
    <property type="term" value="F:cysteine-type endopeptidase activity"/>
    <property type="evidence" value="ECO:0007669"/>
    <property type="project" value="InterPro"/>
</dbReference>
<evidence type="ECO:0000256" key="2">
    <source>
        <dbReference type="ARBA" id="ARBA00022703"/>
    </source>
</evidence>
<dbReference type="GO" id="GO:0006508">
    <property type="term" value="P:proteolysis"/>
    <property type="evidence" value="ECO:0007669"/>
    <property type="project" value="InterPro"/>
</dbReference>
<dbReference type="GO" id="GO:0005737">
    <property type="term" value="C:cytoplasm"/>
    <property type="evidence" value="ECO:0007669"/>
    <property type="project" value="TreeGrafter"/>
</dbReference>